<dbReference type="OrthoDB" id="1273603at2"/>
<organism evidence="3 4">
    <name type="scientific">Sinomicrobium pectinilyticum</name>
    <dbReference type="NCBI Taxonomy" id="1084421"/>
    <lineage>
        <taxon>Bacteria</taxon>
        <taxon>Pseudomonadati</taxon>
        <taxon>Bacteroidota</taxon>
        <taxon>Flavobacteriia</taxon>
        <taxon>Flavobacteriales</taxon>
        <taxon>Flavobacteriaceae</taxon>
        <taxon>Sinomicrobium</taxon>
    </lineage>
</organism>
<dbReference type="Proteomes" id="UP000267469">
    <property type="component" value="Unassembled WGS sequence"/>
</dbReference>
<reference evidence="3 4" key="1">
    <citation type="submission" date="2018-10" db="EMBL/GenBank/DDBJ databases">
        <title>Sinomicrobium pectinilyticum sp. nov., a pectinase-producing bacterium isolated from alkaline and saline soil, and emended description of the genus Sinomicrobium.</title>
        <authorList>
            <person name="Cheng B."/>
            <person name="Li C."/>
            <person name="Lai Q."/>
            <person name="Du M."/>
            <person name="Shao Z."/>
            <person name="Xu P."/>
            <person name="Yang C."/>
        </authorList>
    </citation>
    <scope>NUCLEOTIDE SEQUENCE [LARGE SCALE GENOMIC DNA]</scope>
    <source>
        <strain evidence="3 4">5DNS001</strain>
    </source>
</reference>
<dbReference type="RefSeq" id="WP_123216240.1">
    <property type="nucleotide sequence ID" value="NZ_RJTM01000085.1"/>
</dbReference>
<proteinExistence type="predicted"/>
<protein>
    <recommendedName>
        <fullName evidence="5">DUF4280 domain-containing protein</fullName>
    </recommendedName>
</protein>
<keyword evidence="4" id="KW-1185">Reference proteome</keyword>
<feature type="transmembrane region" description="Helical" evidence="2">
    <location>
        <begin position="183"/>
        <end position="200"/>
    </location>
</feature>
<feature type="transmembrane region" description="Helical" evidence="2">
    <location>
        <begin position="61"/>
        <end position="85"/>
    </location>
</feature>
<keyword evidence="2" id="KW-1133">Transmembrane helix</keyword>
<feature type="coiled-coil region" evidence="1">
    <location>
        <begin position="387"/>
        <end position="414"/>
    </location>
</feature>
<keyword evidence="1" id="KW-0175">Coiled coil</keyword>
<feature type="transmembrane region" description="Helical" evidence="2">
    <location>
        <begin position="91"/>
        <end position="113"/>
    </location>
</feature>
<accession>A0A3N0EDP9</accession>
<evidence type="ECO:0000256" key="1">
    <source>
        <dbReference type="SAM" id="Coils"/>
    </source>
</evidence>
<name>A0A3N0EDP9_SINP1</name>
<gene>
    <name evidence="3" type="ORF">ED312_11905</name>
</gene>
<dbReference type="EMBL" id="RJTM01000085">
    <property type="protein sequence ID" value="RNL85954.1"/>
    <property type="molecule type" value="Genomic_DNA"/>
</dbReference>
<evidence type="ECO:0008006" key="5">
    <source>
        <dbReference type="Google" id="ProtNLM"/>
    </source>
</evidence>
<comment type="caution">
    <text evidence="3">The sequence shown here is derived from an EMBL/GenBank/DDBJ whole genome shotgun (WGS) entry which is preliminary data.</text>
</comment>
<feature type="coiled-coil region" evidence="1">
    <location>
        <begin position="309"/>
        <end position="336"/>
    </location>
</feature>
<dbReference type="AlphaFoldDB" id="A0A3N0EDP9"/>
<evidence type="ECO:0000313" key="4">
    <source>
        <dbReference type="Proteomes" id="UP000267469"/>
    </source>
</evidence>
<keyword evidence="2" id="KW-0472">Membrane</keyword>
<sequence length="465" mass="49522">MSSYLPEKVFAVCTHNAANGYGKLLVNPDIRGVITVSFKSQDRPLLTLADKKLDGQFSCKTGWSSGVGTIAFGVGVGAGLAVAAAVATVPVAGWIVGGAIALLCIGIGLFQMFKPKPTCSEMISYDQSFWLNPHPSVTFDDHPALTKQSMLQCKEGGFLLPFISESAAASAASTIGNMNKTEIGLIGVVSFIGGFGAGFTLGTAGFTTALSGAALGVAGSYLLFQPLEKMEKGALRDAYNDDSNPYYETMVESKQGELGLLNVQGLPTGDENGSTFDSMDDFYNPVSVYENFRDIRAELERQRSSLQGIRGAEQQISRLTANIAEIDRAIAEANKTGSFAKGKNPYAAKVFEKARNGHYGPQAQQAFTNSANNGRGMNRESNYNKVIDSKNQNIQQHNQAIQEHNRDIRQQNKTISVNKALKGANIASLVIPFAATGFSETTLSLAADAAMSDISNGISIVAQQH</sequence>
<keyword evidence="2" id="KW-0812">Transmembrane</keyword>
<evidence type="ECO:0000313" key="3">
    <source>
        <dbReference type="EMBL" id="RNL85954.1"/>
    </source>
</evidence>
<evidence type="ECO:0000256" key="2">
    <source>
        <dbReference type="SAM" id="Phobius"/>
    </source>
</evidence>